<comment type="caution">
    <text evidence="2">The sequence shown here is derived from an EMBL/GenBank/DDBJ whole genome shotgun (WGS) entry which is preliminary data.</text>
</comment>
<dbReference type="PROSITE" id="PS50146">
    <property type="entry name" value="DAGK"/>
    <property type="match status" value="1"/>
</dbReference>
<dbReference type="Pfam" id="PF00781">
    <property type="entry name" value="DAGK_cat"/>
    <property type="match status" value="1"/>
</dbReference>
<dbReference type="PANTHER" id="PTHR12358:SF54">
    <property type="entry name" value="SPHINGOSINE KINASE RELATED PROTEIN"/>
    <property type="match status" value="1"/>
</dbReference>
<dbReference type="Proteomes" id="UP000028252">
    <property type="component" value="Unassembled WGS sequence"/>
</dbReference>
<dbReference type="SUPFAM" id="SSF111331">
    <property type="entry name" value="NAD kinase/diacylglycerol kinase-like"/>
    <property type="match status" value="1"/>
</dbReference>
<evidence type="ECO:0000259" key="1">
    <source>
        <dbReference type="PROSITE" id="PS50146"/>
    </source>
</evidence>
<protein>
    <submittedName>
        <fullName evidence="2">Transcription regulator protein</fullName>
    </submittedName>
</protein>
<evidence type="ECO:0000313" key="2">
    <source>
        <dbReference type="EMBL" id="KEA62115.1"/>
    </source>
</evidence>
<sequence length="307" mass="33991">MSIKETLHILANIRSGQGVAERVARRVLERCRAEGVRAVLHASRHRREMRGSIMRACTEARADGGRVLVIGGDGTIRSVSEVLCGTEIPLAVIPTGTFNFFARNLGIPLEVDAALELALSGNPRAVNLGRVNDHVFNNNASFGLYARMIKAREEHSRRFGRHRVVAILSTLFTLLKGYRALYLTLETDGHTRTVQSPMVFVGINSLQMRGVNLDIGHCMKEPNLGVVVMKPSSGWGLLRLCIRGLARRLSDEESLEHFCTQKIEIRPNRKHITVVLDGERQRIVTPLRFDIVIGGLQVIAPSPEDAP</sequence>
<feature type="domain" description="DAGKc" evidence="1">
    <location>
        <begin position="2"/>
        <end position="134"/>
    </location>
</feature>
<dbReference type="InterPro" id="IPR050187">
    <property type="entry name" value="Lipid_Phosphate_FormReg"/>
</dbReference>
<dbReference type="EMBL" id="JMQN01000057">
    <property type="protein sequence ID" value="KEA62115.1"/>
    <property type="molecule type" value="Genomic_DNA"/>
</dbReference>
<dbReference type="eggNOG" id="COG1597">
    <property type="taxonomic scope" value="Bacteria"/>
</dbReference>
<dbReference type="RefSeq" id="WP_051693120.1">
    <property type="nucleotide sequence ID" value="NZ_JMQN01000057.1"/>
</dbReference>
<gene>
    <name evidence="2" type="ORF">ADIMK_3776</name>
</gene>
<dbReference type="Gene3D" id="3.40.50.10330">
    <property type="entry name" value="Probable inorganic polyphosphate/atp-NAD kinase, domain 1"/>
    <property type="match status" value="1"/>
</dbReference>
<dbReference type="Gene3D" id="2.60.200.40">
    <property type="match status" value="1"/>
</dbReference>
<evidence type="ECO:0000313" key="3">
    <source>
        <dbReference type="Proteomes" id="UP000028252"/>
    </source>
</evidence>
<dbReference type="SMART" id="SM00046">
    <property type="entry name" value="DAGKc"/>
    <property type="match status" value="1"/>
</dbReference>
<name>A0A081FUB0_9GAMM</name>
<proteinExistence type="predicted"/>
<accession>A0A081FUB0</accession>
<dbReference type="InterPro" id="IPR016064">
    <property type="entry name" value="NAD/diacylglycerol_kinase_sf"/>
</dbReference>
<dbReference type="OrthoDB" id="142078at2"/>
<organism evidence="2 3">
    <name type="scientific">Marinobacterium lacunae</name>
    <dbReference type="NCBI Taxonomy" id="1232683"/>
    <lineage>
        <taxon>Bacteria</taxon>
        <taxon>Pseudomonadati</taxon>
        <taxon>Pseudomonadota</taxon>
        <taxon>Gammaproteobacteria</taxon>
        <taxon>Oceanospirillales</taxon>
        <taxon>Oceanospirillaceae</taxon>
        <taxon>Marinobacterium</taxon>
    </lineage>
</organism>
<dbReference type="PATRIC" id="fig|1232683.4.peg.3717"/>
<dbReference type="STRING" id="1232683.ADIMK_3776"/>
<reference evidence="2 3" key="1">
    <citation type="submission" date="2014-04" db="EMBL/GenBank/DDBJ databases">
        <title>Marinobacterium kochiensis sp. nov., isolated from sediment sample collected from Kochi backwaters in Kerala, India.</title>
        <authorList>
            <person name="Singh A."/>
            <person name="Pinnaka A.K."/>
        </authorList>
    </citation>
    <scope>NUCLEOTIDE SEQUENCE [LARGE SCALE GENOMIC DNA]</scope>
    <source>
        <strain evidence="2 3">AK27</strain>
    </source>
</reference>
<dbReference type="AlphaFoldDB" id="A0A081FUB0"/>
<dbReference type="PANTHER" id="PTHR12358">
    <property type="entry name" value="SPHINGOSINE KINASE"/>
    <property type="match status" value="1"/>
</dbReference>
<dbReference type="InterPro" id="IPR001206">
    <property type="entry name" value="Diacylglycerol_kinase_cat_dom"/>
</dbReference>
<keyword evidence="3" id="KW-1185">Reference proteome</keyword>
<dbReference type="GO" id="GO:0016301">
    <property type="term" value="F:kinase activity"/>
    <property type="evidence" value="ECO:0007669"/>
    <property type="project" value="InterPro"/>
</dbReference>
<dbReference type="InterPro" id="IPR017438">
    <property type="entry name" value="ATP-NAD_kinase_N"/>
</dbReference>